<dbReference type="AlphaFoldDB" id="A0AA38VNC2"/>
<evidence type="ECO:0000256" key="1">
    <source>
        <dbReference type="SAM" id="MobiDB-lite"/>
    </source>
</evidence>
<organism evidence="2 3">
    <name type="scientific">Coniochaeta hoffmannii</name>
    <dbReference type="NCBI Taxonomy" id="91930"/>
    <lineage>
        <taxon>Eukaryota</taxon>
        <taxon>Fungi</taxon>
        <taxon>Dikarya</taxon>
        <taxon>Ascomycota</taxon>
        <taxon>Pezizomycotina</taxon>
        <taxon>Sordariomycetes</taxon>
        <taxon>Sordariomycetidae</taxon>
        <taxon>Coniochaetales</taxon>
        <taxon>Coniochaetaceae</taxon>
        <taxon>Coniochaeta</taxon>
    </lineage>
</organism>
<evidence type="ECO:0000313" key="2">
    <source>
        <dbReference type="EMBL" id="KAJ9161542.1"/>
    </source>
</evidence>
<dbReference type="EMBL" id="JANBVN010000021">
    <property type="protein sequence ID" value="KAJ9161542.1"/>
    <property type="molecule type" value="Genomic_DNA"/>
</dbReference>
<reference evidence="2" key="1">
    <citation type="submission" date="2022-07" db="EMBL/GenBank/DDBJ databases">
        <title>Fungi with potential for degradation of polypropylene.</title>
        <authorList>
            <person name="Gostincar C."/>
        </authorList>
    </citation>
    <scope>NUCLEOTIDE SEQUENCE</scope>
    <source>
        <strain evidence="2">EXF-13287</strain>
    </source>
</reference>
<accession>A0AA38VNC2</accession>
<evidence type="ECO:0000313" key="3">
    <source>
        <dbReference type="Proteomes" id="UP001174691"/>
    </source>
</evidence>
<comment type="caution">
    <text evidence="2">The sequence shown here is derived from an EMBL/GenBank/DDBJ whole genome shotgun (WGS) entry which is preliminary data.</text>
</comment>
<feature type="region of interest" description="Disordered" evidence="1">
    <location>
        <begin position="35"/>
        <end position="83"/>
    </location>
</feature>
<proteinExistence type="predicted"/>
<name>A0AA38VNC2_9PEZI</name>
<protein>
    <submittedName>
        <fullName evidence="2">Uncharacterized protein</fullName>
    </submittedName>
</protein>
<gene>
    <name evidence="2" type="ORF">NKR19_g2127</name>
</gene>
<dbReference type="Proteomes" id="UP001174691">
    <property type="component" value="Unassembled WGS sequence"/>
</dbReference>
<sequence>MAGGDSRAGRRMSFGIGGAGNIRNVTEATIHDFYVAQDGGHKRRRSSAAESSSGSSPSRMSKVIDGMKSMFGSSPPKDVGGGS</sequence>
<feature type="region of interest" description="Disordered" evidence="1">
    <location>
        <begin position="1"/>
        <end position="21"/>
    </location>
</feature>
<feature type="compositionally biased region" description="Low complexity" evidence="1">
    <location>
        <begin position="48"/>
        <end position="61"/>
    </location>
</feature>
<keyword evidence="3" id="KW-1185">Reference proteome</keyword>